<evidence type="ECO:0000313" key="2">
    <source>
        <dbReference type="EMBL" id="RKP08663.1"/>
    </source>
</evidence>
<reference evidence="3" key="1">
    <citation type="journal article" date="2018" name="Nat. Microbiol.">
        <title>Leveraging single-cell genomics to expand the fungal tree of life.</title>
        <authorList>
            <person name="Ahrendt S.R."/>
            <person name="Quandt C.A."/>
            <person name="Ciobanu D."/>
            <person name="Clum A."/>
            <person name="Salamov A."/>
            <person name="Andreopoulos B."/>
            <person name="Cheng J.F."/>
            <person name="Woyke T."/>
            <person name="Pelin A."/>
            <person name="Henrissat B."/>
            <person name="Reynolds N.K."/>
            <person name="Benny G.L."/>
            <person name="Smith M.E."/>
            <person name="James T.Y."/>
            <person name="Grigoriev I.V."/>
        </authorList>
    </citation>
    <scope>NUCLEOTIDE SEQUENCE [LARGE SCALE GENOMIC DNA]</scope>
    <source>
        <strain evidence="3">RSA 1356</strain>
    </source>
</reference>
<organism evidence="2 3">
    <name type="scientific">Thamnocephalis sphaerospora</name>
    <dbReference type="NCBI Taxonomy" id="78915"/>
    <lineage>
        <taxon>Eukaryota</taxon>
        <taxon>Fungi</taxon>
        <taxon>Fungi incertae sedis</taxon>
        <taxon>Zoopagomycota</taxon>
        <taxon>Zoopagomycotina</taxon>
        <taxon>Zoopagomycetes</taxon>
        <taxon>Zoopagales</taxon>
        <taxon>Sigmoideomycetaceae</taxon>
        <taxon>Thamnocephalis</taxon>
    </lineage>
</organism>
<proteinExistence type="predicted"/>
<dbReference type="EMBL" id="KZ992580">
    <property type="protein sequence ID" value="RKP08663.1"/>
    <property type="molecule type" value="Genomic_DNA"/>
</dbReference>
<feature type="compositionally biased region" description="Pro residues" evidence="1">
    <location>
        <begin position="400"/>
        <end position="409"/>
    </location>
</feature>
<dbReference type="STRING" id="78915.A0A4P9XRF3"/>
<dbReference type="AlphaFoldDB" id="A0A4P9XRF3"/>
<evidence type="ECO:0000313" key="3">
    <source>
        <dbReference type="Proteomes" id="UP000271241"/>
    </source>
</evidence>
<accession>A0A4P9XRF3</accession>
<feature type="region of interest" description="Disordered" evidence="1">
    <location>
        <begin position="346"/>
        <end position="409"/>
    </location>
</feature>
<dbReference type="Proteomes" id="UP000271241">
    <property type="component" value="Unassembled WGS sequence"/>
</dbReference>
<protein>
    <submittedName>
        <fullName evidence="2">Uncharacterized protein</fullName>
    </submittedName>
</protein>
<feature type="region of interest" description="Disordered" evidence="1">
    <location>
        <begin position="22"/>
        <end position="78"/>
    </location>
</feature>
<feature type="compositionally biased region" description="Low complexity" evidence="1">
    <location>
        <begin position="57"/>
        <end position="68"/>
    </location>
</feature>
<feature type="compositionally biased region" description="Low complexity" evidence="1">
    <location>
        <begin position="106"/>
        <end position="122"/>
    </location>
</feature>
<evidence type="ECO:0000256" key="1">
    <source>
        <dbReference type="SAM" id="MobiDB-lite"/>
    </source>
</evidence>
<gene>
    <name evidence="2" type="ORF">THASP1DRAFT_23388</name>
</gene>
<feature type="region of interest" description="Disordered" evidence="1">
    <location>
        <begin position="100"/>
        <end position="137"/>
    </location>
</feature>
<sequence>MSAKPKNRRLVKYMDWIVEPDADPAGALDKSALQAMHGAPSGRPGEQAGPAMPQMQRRSPPLSSPALAGPMRTKASVMPQGARRVLQFGGLPMTASSPAVAMPAVRRSTTARLTKTARRTATSVIPTPPRETMSPSAVEKPDLANEFDAVPADGASETPMVGTPVEAGAVMAQADAIVNGAPMEAPTCSGEAPTSTAATAAIVASGPPAQAAVQPDVSVLPAAMHQLPLAPPPPPPPFAEVPYMTMVPDVHGGVYWMPAGAVAPRMAHSGPPLGVYYVPGPPPPNVSTAGSSAAVSVEASAPSSVGSPATTGPLPYYSAPAPFPPVPASLAPVPATEATAPVAAVTTTSAPETAGVEVTASSEWRPPSPPSGSAGYALVGALGPPPPPPPMQQQQQPAMAGPPPPQPPVMPPQVCPYPAPYQMIPPPPAMSAGGPMPAGYWVDPVTGALIPADGLPPPPPMQPFPHDGNMPPPPPHALPYPYQPCYPYAYAYAGPPPMAHALPLDTPPATTPVFQSRLKASAPEFIPGRAFGHTAASHTSSTKAPKASAIIPSTPGSETECVLAEPTAEVLAPAAHALK</sequence>
<keyword evidence="3" id="KW-1185">Reference proteome</keyword>
<name>A0A4P9XRF3_9FUNG</name>
<feature type="region of interest" description="Disordered" evidence="1">
    <location>
        <begin position="534"/>
        <end position="557"/>
    </location>
</feature>